<dbReference type="AlphaFoldDB" id="A0A1I5Q2Z2"/>
<proteinExistence type="predicted"/>
<protein>
    <submittedName>
        <fullName evidence="4">General secretion pathway protein B</fullName>
    </submittedName>
</protein>
<evidence type="ECO:0000313" key="4">
    <source>
        <dbReference type="EMBL" id="SFP40569.1"/>
    </source>
</evidence>
<dbReference type="GO" id="GO:0015627">
    <property type="term" value="C:type II protein secretion system complex"/>
    <property type="evidence" value="ECO:0007669"/>
    <property type="project" value="InterPro"/>
</dbReference>
<keyword evidence="2" id="KW-0812">Transmembrane</keyword>
<feature type="domain" description="Type II secretion system protein GspB C-terminal" evidence="3">
    <location>
        <begin position="215"/>
        <end position="271"/>
    </location>
</feature>
<keyword evidence="5" id="KW-1185">Reference proteome</keyword>
<evidence type="ECO:0000256" key="2">
    <source>
        <dbReference type="SAM" id="Phobius"/>
    </source>
</evidence>
<sequence length="274" mass="27672">MSYILDALKKSEYARQQGKVPDLATLPAVDTLANAPSAFARLPLLASGALLLAVAVAGWWRPWQAPAAPLPSSPATAASLSTTTVVSSPATALASAQASKAAPPSASPGATAAPPSIPAAAPVAAAQPETPPLATPPQAQAQPVSPVAAIAQAVPKVVLPALAPQPGTPKTLPAAAPATLAATPRPSSAPASALPAPPSRVLAFYELPPAVRERIPALAISGFSYVEEPGMRMAVINDRVLRQGESAAPGITLERIASDGVVLNFSGYRFRPQR</sequence>
<evidence type="ECO:0000313" key="5">
    <source>
        <dbReference type="Proteomes" id="UP000243084"/>
    </source>
</evidence>
<keyword evidence="2" id="KW-0472">Membrane</keyword>
<keyword evidence="2" id="KW-1133">Transmembrane helix</keyword>
<dbReference type="InterPro" id="IPR032389">
    <property type="entry name" value="GspB_C"/>
</dbReference>
<feature type="compositionally biased region" description="Low complexity" evidence="1">
    <location>
        <begin position="99"/>
        <end position="128"/>
    </location>
</feature>
<accession>A0A1I5Q2Z2</accession>
<name>A0A1I5Q2Z2_9GAMM</name>
<dbReference type="Pfam" id="PF16537">
    <property type="entry name" value="T2SSB"/>
    <property type="match status" value="1"/>
</dbReference>
<dbReference type="EMBL" id="FOXM01000002">
    <property type="protein sequence ID" value="SFP40569.1"/>
    <property type="molecule type" value="Genomic_DNA"/>
</dbReference>
<feature type="region of interest" description="Disordered" evidence="1">
    <location>
        <begin position="99"/>
        <end position="140"/>
    </location>
</feature>
<dbReference type="RefSeq" id="WP_092428196.1">
    <property type="nucleotide sequence ID" value="NZ_FOXM01000002.1"/>
</dbReference>
<reference evidence="5" key="1">
    <citation type="submission" date="2016-10" db="EMBL/GenBank/DDBJ databases">
        <authorList>
            <person name="Varghese N."/>
            <person name="Submissions S."/>
        </authorList>
    </citation>
    <scope>NUCLEOTIDE SEQUENCE [LARGE SCALE GENOMIC DNA]</scope>
    <source>
        <strain evidence="5">JCM 18195</strain>
    </source>
</reference>
<feature type="transmembrane region" description="Helical" evidence="2">
    <location>
        <begin position="42"/>
        <end position="60"/>
    </location>
</feature>
<dbReference type="Proteomes" id="UP000243084">
    <property type="component" value="Unassembled WGS sequence"/>
</dbReference>
<gene>
    <name evidence="4" type="ORF">SAMN05216229_102163</name>
</gene>
<organism evidence="4 5">
    <name type="scientific">Geopseudomonas sagittaria</name>
    <dbReference type="NCBI Taxonomy" id="1135990"/>
    <lineage>
        <taxon>Bacteria</taxon>
        <taxon>Pseudomonadati</taxon>
        <taxon>Pseudomonadota</taxon>
        <taxon>Gammaproteobacteria</taxon>
        <taxon>Pseudomonadales</taxon>
        <taxon>Pseudomonadaceae</taxon>
        <taxon>Geopseudomonas</taxon>
    </lineage>
</organism>
<dbReference type="OrthoDB" id="5432325at2"/>
<evidence type="ECO:0000259" key="3">
    <source>
        <dbReference type="Pfam" id="PF16537"/>
    </source>
</evidence>
<evidence type="ECO:0000256" key="1">
    <source>
        <dbReference type="SAM" id="MobiDB-lite"/>
    </source>
</evidence>